<organism evidence="4 5">
    <name type="scientific">Ananas comosus</name>
    <name type="common">Pineapple</name>
    <name type="synonym">Ananas ananas</name>
    <dbReference type="NCBI Taxonomy" id="4615"/>
    <lineage>
        <taxon>Eukaryota</taxon>
        <taxon>Viridiplantae</taxon>
        <taxon>Streptophyta</taxon>
        <taxon>Embryophyta</taxon>
        <taxon>Tracheophyta</taxon>
        <taxon>Spermatophyta</taxon>
        <taxon>Magnoliopsida</taxon>
        <taxon>Liliopsida</taxon>
        <taxon>Poales</taxon>
        <taxon>Bromeliaceae</taxon>
        <taxon>Bromelioideae</taxon>
        <taxon>Ananas</taxon>
    </lineage>
</organism>
<name>A0A199W981_ANACO</name>
<feature type="repeat" description="PPR" evidence="3">
    <location>
        <begin position="160"/>
        <end position="194"/>
    </location>
</feature>
<dbReference type="AlphaFoldDB" id="A0A199W981"/>
<dbReference type="Pfam" id="PF13041">
    <property type="entry name" value="PPR_2"/>
    <property type="match status" value="3"/>
</dbReference>
<dbReference type="NCBIfam" id="TIGR00756">
    <property type="entry name" value="PPR"/>
    <property type="match status" value="6"/>
</dbReference>
<comment type="caution">
    <text evidence="4">The sequence shown here is derived from an EMBL/GenBank/DDBJ whole genome shotgun (WGS) entry which is preliminary data.</text>
</comment>
<accession>A0A199W981</accession>
<keyword evidence="2" id="KW-0809">Transit peptide</keyword>
<feature type="repeat" description="PPR" evidence="3">
    <location>
        <begin position="55"/>
        <end position="89"/>
    </location>
</feature>
<evidence type="ECO:0000256" key="2">
    <source>
        <dbReference type="ARBA" id="ARBA00022946"/>
    </source>
</evidence>
<dbReference type="Proteomes" id="UP000092600">
    <property type="component" value="Unassembled WGS sequence"/>
</dbReference>
<dbReference type="EMBL" id="LSRQ01000034">
    <property type="protein sequence ID" value="OAY85869.1"/>
    <property type="molecule type" value="Genomic_DNA"/>
</dbReference>
<dbReference type="InterPro" id="IPR011990">
    <property type="entry name" value="TPR-like_helical_dom_sf"/>
</dbReference>
<evidence type="ECO:0000256" key="3">
    <source>
        <dbReference type="PROSITE-ProRule" id="PRU00708"/>
    </source>
</evidence>
<gene>
    <name evidence="4" type="ORF">ACMD2_16972</name>
</gene>
<evidence type="ECO:0000256" key="1">
    <source>
        <dbReference type="ARBA" id="ARBA00022737"/>
    </source>
</evidence>
<dbReference type="PROSITE" id="PS51375">
    <property type="entry name" value="PPR"/>
    <property type="match status" value="5"/>
</dbReference>
<dbReference type="Pfam" id="PF01535">
    <property type="entry name" value="PPR"/>
    <property type="match status" value="2"/>
</dbReference>
<dbReference type="GO" id="GO:0003729">
    <property type="term" value="F:mRNA binding"/>
    <property type="evidence" value="ECO:0007669"/>
    <property type="project" value="TreeGrafter"/>
</dbReference>
<dbReference type="PANTHER" id="PTHR47932:SF78">
    <property type="entry name" value="PENTATRICOPEPTIDE REPEAT (PPR) SUPERFAMILY PROTEIN-RELATED"/>
    <property type="match status" value="1"/>
</dbReference>
<evidence type="ECO:0000313" key="5">
    <source>
        <dbReference type="Proteomes" id="UP000092600"/>
    </source>
</evidence>
<reference evidence="4 5" key="1">
    <citation type="journal article" date="2016" name="DNA Res.">
        <title>The draft genome of MD-2 pineapple using hybrid error correction of long reads.</title>
        <authorList>
            <person name="Redwan R.M."/>
            <person name="Saidin A."/>
            <person name="Kumar S.V."/>
        </authorList>
    </citation>
    <scope>NUCLEOTIDE SEQUENCE [LARGE SCALE GENOMIC DNA]</scope>
    <source>
        <strain evidence="5">cv. MD2</strain>
        <tissue evidence="4">Leaf</tissue>
    </source>
</reference>
<keyword evidence="1" id="KW-0677">Repeat</keyword>
<sequence>MRFYITTAICLTNRGNLEKAQEVMRCMAKSFSEIGRLQEAVEMVFEMRSNGLPFSVHTMNCVLRVAVELDDVGYARKLFDEMSLNGVYPDSCSFKTMIAGYCRGGRTDELEKLFKAMEERGFCIDNSTCTLMLNVFAKKGLFNKAVTVFRKMCDMGLSPNVINYTALIDGLCKKGSVKQAFQVLEEMVERGIKPNVYTHTTLISGLCKIGWTERAFRLFLKLPNVNTYTAMIGGYSEMLLARMREQGLTYTTLITAYSRQKKMEEVFEKMMKDGCVADAVTYGALINLRRHELSTRAC</sequence>
<feature type="repeat" description="PPR" evidence="3">
    <location>
        <begin position="125"/>
        <end position="159"/>
    </location>
</feature>
<proteinExistence type="predicted"/>
<dbReference type="InterPro" id="IPR002885">
    <property type="entry name" value="PPR_rpt"/>
</dbReference>
<feature type="repeat" description="PPR" evidence="3">
    <location>
        <begin position="90"/>
        <end position="124"/>
    </location>
</feature>
<evidence type="ECO:0000313" key="4">
    <source>
        <dbReference type="EMBL" id="OAY85869.1"/>
    </source>
</evidence>
<protein>
    <submittedName>
        <fullName evidence="4">Pentatricopeptide repeat-containing protein</fullName>
    </submittedName>
</protein>
<feature type="repeat" description="PPR" evidence="3">
    <location>
        <begin position="195"/>
        <end position="229"/>
    </location>
</feature>
<dbReference type="Gene3D" id="1.25.40.10">
    <property type="entry name" value="Tetratricopeptide repeat domain"/>
    <property type="match status" value="3"/>
</dbReference>
<dbReference type="PANTHER" id="PTHR47932">
    <property type="entry name" value="ATPASE EXPRESSION PROTEIN 3"/>
    <property type="match status" value="1"/>
</dbReference>